<comment type="cofactor">
    <cofactor evidence="1">
        <name>[4Fe-4S] cluster</name>
        <dbReference type="ChEBI" id="CHEBI:49883"/>
    </cofactor>
</comment>
<dbReference type="GO" id="GO:0046872">
    <property type="term" value="F:metal ion binding"/>
    <property type="evidence" value="ECO:0007669"/>
    <property type="project" value="UniProtKB-KW"/>
</dbReference>
<dbReference type="PANTHER" id="PTHR43409:SF4">
    <property type="entry name" value="RADICAL SAM SUPERFAMILY PROTEIN"/>
    <property type="match status" value="1"/>
</dbReference>
<feature type="domain" description="Radical SAM core" evidence="6">
    <location>
        <begin position="132"/>
        <end position="371"/>
    </location>
</feature>
<dbReference type="EMBL" id="MPDK01000023">
    <property type="protein sequence ID" value="PWI56888.1"/>
    <property type="molecule type" value="Genomic_DNA"/>
</dbReference>
<dbReference type="PROSITE" id="PS51918">
    <property type="entry name" value="RADICAL_SAM"/>
    <property type="match status" value="1"/>
</dbReference>
<keyword evidence="3" id="KW-0479">Metal-binding</keyword>
<keyword evidence="2" id="KW-0949">S-adenosyl-L-methionine</keyword>
<proteinExistence type="predicted"/>
<dbReference type="SFLD" id="SFLDS00029">
    <property type="entry name" value="Radical_SAM"/>
    <property type="match status" value="2"/>
</dbReference>
<dbReference type="Gene3D" id="3.20.20.70">
    <property type="entry name" value="Aldolase class I"/>
    <property type="match status" value="1"/>
</dbReference>
<dbReference type="PANTHER" id="PTHR43409">
    <property type="entry name" value="ANAEROBIC MAGNESIUM-PROTOPORPHYRIN IX MONOMETHYL ESTER CYCLASE-RELATED"/>
    <property type="match status" value="1"/>
</dbReference>
<evidence type="ECO:0000259" key="6">
    <source>
        <dbReference type="PROSITE" id="PS51918"/>
    </source>
</evidence>
<dbReference type="SMART" id="SM00729">
    <property type="entry name" value="Elp3"/>
    <property type="match status" value="1"/>
</dbReference>
<dbReference type="RefSeq" id="WP_181363089.1">
    <property type="nucleotide sequence ID" value="NZ_MPDK01000023.1"/>
</dbReference>
<dbReference type="CDD" id="cd01335">
    <property type="entry name" value="Radical_SAM"/>
    <property type="match status" value="1"/>
</dbReference>
<evidence type="ECO:0000256" key="5">
    <source>
        <dbReference type="ARBA" id="ARBA00023014"/>
    </source>
</evidence>
<evidence type="ECO:0000313" key="7">
    <source>
        <dbReference type="EMBL" id="PWI56888.1"/>
    </source>
</evidence>
<comment type="caution">
    <text evidence="7">The sequence shown here is derived from an EMBL/GenBank/DDBJ whole genome shotgun (WGS) entry which is preliminary data.</text>
</comment>
<dbReference type="GO" id="GO:0051536">
    <property type="term" value="F:iron-sulfur cluster binding"/>
    <property type="evidence" value="ECO:0007669"/>
    <property type="project" value="UniProtKB-KW"/>
</dbReference>
<evidence type="ECO:0000256" key="3">
    <source>
        <dbReference type="ARBA" id="ARBA00022723"/>
    </source>
</evidence>
<keyword evidence="8" id="KW-1185">Reference proteome</keyword>
<dbReference type="SFLD" id="SFLDG01082">
    <property type="entry name" value="B12-binding_domain_containing"/>
    <property type="match status" value="1"/>
</dbReference>
<dbReference type="GO" id="GO:0003824">
    <property type="term" value="F:catalytic activity"/>
    <property type="evidence" value="ECO:0007669"/>
    <property type="project" value="InterPro"/>
</dbReference>
<keyword evidence="4" id="KW-0408">Iron</keyword>
<sequence length="386" mass="44583">MSHNDEFTVRVQHDKLRVRQADKQYLFDRSGRFLLYATDGQVIRRGLDHRMLKIDVPRYGGLPARRYTEMTREAKAQFLETAYVLAKTALRQAQGAEIEYFRAIFSTISIEQLEQDAKAFLQVYLPVSILPPDQYHTLVVQVTHGCSYNRCLFCDFYRDRPFHIKSRTELQSHLKQLQEFFGERMRDRTGVFLGDGNALVIPTERLVEMIQLMKEKLGNPVTDTFSTFMDTFTLDHKSQAELQRIREIGLETVYIGFETGADRLRAFLDKPGTADEAVQAVIKLKTAGFRIGLILLIGAGGDEFVKEHREQTIKALARIPFTAGDVVFLSPFYMPEHTPYEQKMEQAKFQALSEVAMEQELLFWKAQLSLLYPAKITLYSIKEHIY</sequence>
<dbReference type="InterPro" id="IPR006638">
    <property type="entry name" value="Elp3/MiaA/NifB-like_rSAM"/>
</dbReference>
<protein>
    <recommendedName>
        <fullName evidence="6">Radical SAM core domain-containing protein</fullName>
    </recommendedName>
</protein>
<dbReference type="AlphaFoldDB" id="A0A2U3D6H9"/>
<dbReference type="Proteomes" id="UP000245380">
    <property type="component" value="Unassembled WGS sequence"/>
</dbReference>
<evidence type="ECO:0000256" key="4">
    <source>
        <dbReference type="ARBA" id="ARBA00023004"/>
    </source>
</evidence>
<keyword evidence="5" id="KW-0411">Iron-sulfur</keyword>
<dbReference type="Pfam" id="PF04055">
    <property type="entry name" value="Radical_SAM"/>
    <property type="match status" value="1"/>
</dbReference>
<reference evidence="7 8" key="1">
    <citation type="submission" date="2016-11" db="EMBL/GenBank/DDBJ databases">
        <title>Comparative genomics of Acidibacillus ferroxidans species.</title>
        <authorList>
            <person name="Oliveira G."/>
            <person name="Nunes G."/>
            <person name="Oliveira R."/>
            <person name="Araujo F."/>
            <person name="Salim A."/>
            <person name="Scholte L."/>
            <person name="Morais D."/>
            <person name="Nancucheo I."/>
            <person name="Johnson D.B."/>
            <person name="Grail B."/>
            <person name="Bittencourt J."/>
            <person name="Valadares R."/>
        </authorList>
    </citation>
    <scope>NUCLEOTIDE SEQUENCE [LARGE SCALE GENOMIC DNA]</scope>
    <source>
        <strain evidence="7 8">Y002</strain>
    </source>
</reference>
<accession>A0A2U3D6H9</accession>
<dbReference type="InterPro" id="IPR051198">
    <property type="entry name" value="BchE-like"/>
</dbReference>
<dbReference type="InterPro" id="IPR013785">
    <property type="entry name" value="Aldolase_TIM"/>
</dbReference>
<name>A0A2U3D6H9_SULT2</name>
<dbReference type="InterPro" id="IPR058240">
    <property type="entry name" value="rSAM_sf"/>
</dbReference>
<evidence type="ECO:0000313" key="8">
    <source>
        <dbReference type="Proteomes" id="UP000245380"/>
    </source>
</evidence>
<organism evidence="7 8">
    <name type="scientific">Sulfoacidibacillus thermotolerans</name>
    <name type="common">Acidibacillus sulfuroxidans</name>
    <dbReference type="NCBI Taxonomy" id="1765684"/>
    <lineage>
        <taxon>Bacteria</taxon>
        <taxon>Bacillati</taxon>
        <taxon>Bacillota</taxon>
        <taxon>Bacilli</taxon>
        <taxon>Bacillales</taxon>
        <taxon>Alicyclobacillaceae</taxon>
        <taxon>Sulfoacidibacillus</taxon>
    </lineage>
</organism>
<evidence type="ECO:0000256" key="1">
    <source>
        <dbReference type="ARBA" id="ARBA00001966"/>
    </source>
</evidence>
<dbReference type="SUPFAM" id="SSF102114">
    <property type="entry name" value="Radical SAM enzymes"/>
    <property type="match status" value="1"/>
</dbReference>
<evidence type="ECO:0000256" key="2">
    <source>
        <dbReference type="ARBA" id="ARBA00022691"/>
    </source>
</evidence>
<gene>
    <name evidence="7" type="ORF">BM613_11230</name>
</gene>
<dbReference type="SFLD" id="SFLDG01095">
    <property type="entry name" value="Uncharacterised_Radical_SAM_Su"/>
    <property type="match status" value="1"/>
</dbReference>
<dbReference type="InterPro" id="IPR007197">
    <property type="entry name" value="rSAM"/>
</dbReference>